<feature type="region of interest" description="Disordered" evidence="5">
    <location>
        <begin position="1"/>
        <end position="122"/>
    </location>
</feature>
<comment type="caution">
    <text evidence="7">The sequence shown here is derived from an EMBL/GenBank/DDBJ whole genome shotgun (WGS) entry which is preliminary data.</text>
</comment>
<keyword evidence="8" id="KW-1185">Reference proteome</keyword>
<gene>
    <name evidence="7" type="primary">BCK1_4</name>
    <name evidence="7" type="ORF">AAF712_014552</name>
</gene>
<organism evidence="7 8">
    <name type="scientific">Marasmius tenuissimus</name>
    <dbReference type="NCBI Taxonomy" id="585030"/>
    <lineage>
        <taxon>Eukaryota</taxon>
        <taxon>Fungi</taxon>
        <taxon>Dikarya</taxon>
        <taxon>Basidiomycota</taxon>
        <taxon>Agaricomycotina</taxon>
        <taxon>Agaricomycetes</taxon>
        <taxon>Agaricomycetidae</taxon>
        <taxon>Agaricales</taxon>
        <taxon>Marasmiineae</taxon>
        <taxon>Marasmiaceae</taxon>
        <taxon>Marasmius</taxon>
    </lineage>
</organism>
<evidence type="ECO:0000256" key="4">
    <source>
        <dbReference type="ARBA" id="ARBA00022840"/>
    </source>
</evidence>
<dbReference type="InterPro" id="IPR050538">
    <property type="entry name" value="MAP_kinase_kinase_kinase"/>
</dbReference>
<feature type="compositionally biased region" description="Basic and acidic residues" evidence="5">
    <location>
        <begin position="43"/>
        <end position="58"/>
    </location>
</feature>
<evidence type="ECO:0000256" key="1">
    <source>
        <dbReference type="ARBA" id="ARBA00022679"/>
    </source>
</evidence>
<evidence type="ECO:0000313" key="7">
    <source>
        <dbReference type="EMBL" id="KAL0058744.1"/>
    </source>
</evidence>
<accession>A0ABR2ZBZ9</accession>
<dbReference type="InterPro" id="IPR011009">
    <property type="entry name" value="Kinase-like_dom_sf"/>
</dbReference>
<evidence type="ECO:0000259" key="6">
    <source>
        <dbReference type="PROSITE" id="PS50011"/>
    </source>
</evidence>
<dbReference type="InterPro" id="IPR000719">
    <property type="entry name" value="Prot_kinase_dom"/>
</dbReference>
<feature type="domain" description="Protein kinase" evidence="6">
    <location>
        <begin position="139"/>
        <end position="406"/>
    </location>
</feature>
<dbReference type="Proteomes" id="UP001437256">
    <property type="component" value="Unassembled WGS sequence"/>
</dbReference>
<keyword evidence="1 7" id="KW-0808">Transferase</keyword>
<dbReference type="PANTHER" id="PTHR48016">
    <property type="entry name" value="MAP KINASE KINASE KINASE SSK2-RELATED-RELATED"/>
    <property type="match status" value="1"/>
</dbReference>
<evidence type="ECO:0000256" key="2">
    <source>
        <dbReference type="ARBA" id="ARBA00022741"/>
    </source>
</evidence>
<dbReference type="PROSITE" id="PS50011">
    <property type="entry name" value="PROTEIN_KINASE_DOM"/>
    <property type="match status" value="1"/>
</dbReference>
<dbReference type="Gene3D" id="1.10.510.10">
    <property type="entry name" value="Transferase(Phosphotransferase) domain 1"/>
    <property type="match status" value="1"/>
</dbReference>
<feature type="compositionally biased region" description="Low complexity" evidence="5">
    <location>
        <begin position="78"/>
        <end position="97"/>
    </location>
</feature>
<sequence length="418" mass="45630">MAISQQAASPTPGPPSLSFGTDSASPIHPLPIPNPNASNSSSMRDDVASPPSRLREQSRAFAGSSLPVVSAAPPPPSNSSDTSTIRTIISTSSATLTDSDDYEDDGTWQKPPTEIVDQGRPPITIKHDDMVPISTTFRWVRGEIIGEGPYGRTYLALNATTGELMVVKQMEIHRPQIRKRTEATKAFRFESTTLKDLDHPNIIQYLGFEESTTDLSIFLEYFPSDSVGSVLLEHGKLSESVIASFAAQILSGLGYLHLKGILHGNLMPENILVDMSGVCKISGWSTRTSRCPARSNGANVPITPVEDSVFWMAPEMLEPPEKGYDFKVDIWSLGCVVLEMLTGTRPWSSSGTLVVFGKVSRERTPPPLPEGVVLSELADDFLRRKCFAGNPNERPTASELMEHEYLELPPGWQFSGFP</sequence>
<name>A0ABR2ZBZ9_9AGAR</name>
<dbReference type="SUPFAM" id="SSF56112">
    <property type="entry name" value="Protein kinase-like (PK-like)"/>
    <property type="match status" value="1"/>
</dbReference>
<evidence type="ECO:0000256" key="5">
    <source>
        <dbReference type="SAM" id="MobiDB-lite"/>
    </source>
</evidence>
<evidence type="ECO:0000313" key="8">
    <source>
        <dbReference type="Proteomes" id="UP001437256"/>
    </source>
</evidence>
<dbReference type="GO" id="GO:0004709">
    <property type="term" value="F:MAP kinase kinase kinase activity"/>
    <property type="evidence" value="ECO:0007669"/>
    <property type="project" value="UniProtKB-EC"/>
</dbReference>
<keyword evidence="4" id="KW-0067">ATP-binding</keyword>
<dbReference type="EMBL" id="JBBXMP010000278">
    <property type="protein sequence ID" value="KAL0058744.1"/>
    <property type="molecule type" value="Genomic_DNA"/>
</dbReference>
<keyword evidence="2" id="KW-0547">Nucleotide-binding</keyword>
<dbReference type="Pfam" id="PF00069">
    <property type="entry name" value="Pkinase"/>
    <property type="match status" value="1"/>
</dbReference>
<dbReference type="PANTHER" id="PTHR48016:SF48">
    <property type="entry name" value="SERINE_THREONINE-PROTEIN KINASE BCK1_SLK1_SSP31"/>
    <property type="match status" value="1"/>
</dbReference>
<proteinExistence type="predicted"/>
<protein>
    <submittedName>
        <fullName evidence="7">Mitogen-activated protein kinase kinase kinase</fullName>
        <ecNumber evidence="7">2.7.11.25</ecNumber>
    </submittedName>
</protein>
<dbReference type="EC" id="2.7.11.25" evidence="7"/>
<keyword evidence="3 7" id="KW-0418">Kinase</keyword>
<evidence type="ECO:0000256" key="3">
    <source>
        <dbReference type="ARBA" id="ARBA00022777"/>
    </source>
</evidence>
<reference evidence="7 8" key="1">
    <citation type="submission" date="2024-05" db="EMBL/GenBank/DDBJ databases">
        <title>A draft genome resource for the thread blight pathogen Marasmius tenuissimus strain MS-2.</title>
        <authorList>
            <person name="Yulfo-Soto G.E."/>
            <person name="Baruah I.K."/>
            <person name="Amoako-Attah I."/>
            <person name="Bukari Y."/>
            <person name="Meinhardt L.W."/>
            <person name="Bailey B.A."/>
            <person name="Cohen S.P."/>
        </authorList>
    </citation>
    <scope>NUCLEOTIDE SEQUENCE [LARGE SCALE GENOMIC DNA]</scope>
    <source>
        <strain evidence="7 8">MS-2</strain>
    </source>
</reference>